<organism evidence="1 2">
    <name type="scientific">Pistacia integerrima</name>
    <dbReference type="NCBI Taxonomy" id="434235"/>
    <lineage>
        <taxon>Eukaryota</taxon>
        <taxon>Viridiplantae</taxon>
        <taxon>Streptophyta</taxon>
        <taxon>Embryophyta</taxon>
        <taxon>Tracheophyta</taxon>
        <taxon>Spermatophyta</taxon>
        <taxon>Magnoliopsida</taxon>
        <taxon>eudicotyledons</taxon>
        <taxon>Gunneridae</taxon>
        <taxon>Pentapetalae</taxon>
        <taxon>rosids</taxon>
        <taxon>malvids</taxon>
        <taxon>Sapindales</taxon>
        <taxon>Anacardiaceae</taxon>
        <taxon>Pistacia</taxon>
    </lineage>
</organism>
<comment type="caution">
    <text evidence="1">The sequence shown here is derived from an EMBL/GenBank/DDBJ whole genome shotgun (WGS) entry which is preliminary data.</text>
</comment>
<reference evidence="2" key="1">
    <citation type="journal article" date="2023" name="G3 (Bethesda)">
        <title>Genome assembly and association tests identify interacting loci associated with vigor, precocity, and sex in interspecific pistachio rootstocks.</title>
        <authorList>
            <person name="Palmer W."/>
            <person name="Jacygrad E."/>
            <person name="Sagayaradj S."/>
            <person name="Cavanaugh K."/>
            <person name="Han R."/>
            <person name="Bertier L."/>
            <person name="Beede B."/>
            <person name="Kafkas S."/>
            <person name="Golino D."/>
            <person name="Preece J."/>
            <person name="Michelmore R."/>
        </authorList>
    </citation>
    <scope>NUCLEOTIDE SEQUENCE [LARGE SCALE GENOMIC DNA]</scope>
</reference>
<name>A0ACC0ZDF5_9ROSI</name>
<evidence type="ECO:0000313" key="2">
    <source>
        <dbReference type="Proteomes" id="UP001163603"/>
    </source>
</evidence>
<gene>
    <name evidence="1" type="ORF">Pint_16653</name>
</gene>
<dbReference type="EMBL" id="CM047737">
    <property type="protein sequence ID" value="KAJ0049606.1"/>
    <property type="molecule type" value="Genomic_DNA"/>
</dbReference>
<accession>A0ACC0ZDF5</accession>
<proteinExistence type="predicted"/>
<keyword evidence="2" id="KW-1185">Reference proteome</keyword>
<protein>
    <submittedName>
        <fullName evidence="1">Uncharacterized protein</fullName>
    </submittedName>
</protein>
<sequence length="95" mass="10555">MGQQTWGWGKELGQRNSGQGYEEKRWSPKGETEPAAKPAETNHDINKFPEGVKGSVSRKPRALSLEDDITPPAMKVPKGKMFHTPSPYITSFVTL</sequence>
<dbReference type="Proteomes" id="UP001163603">
    <property type="component" value="Chromosome 2"/>
</dbReference>
<evidence type="ECO:0000313" key="1">
    <source>
        <dbReference type="EMBL" id="KAJ0049606.1"/>
    </source>
</evidence>